<feature type="region of interest" description="Disordered" evidence="1">
    <location>
        <begin position="1"/>
        <end position="23"/>
    </location>
</feature>
<organism evidence="2">
    <name type="scientific">bioreactor metagenome</name>
    <dbReference type="NCBI Taxonomy" id="1076179"/>
    <lineage>
        <taxon>unclassified sequences</taxon>
        <taxon>metagenomes</taxon>
        <taxon>ecological metagenomes</taxon>
    </lineage>
</organism>
<evidence type="ECO:0000313" key="2">
    <source>
        <dbReference type="EMBL" id="MPN30644.1"/>
    </source>
</evidence>
<sequence>MESAHPQPPGADRQHGAETGEHLLGSLVGEGDCKYAMRINLTGLHQPGDTCGQHPRLARACARQNQRMLRRQGDGLGLFGIEIGK</sequence>
<dbReference type="AlphaFoldDB" id="A0A645H2U8"/>
<feature type="compositionally biased region" description="Basic and acidic residues" evidence="1">
    <location>
        <begin position="12"/>
        <end position="21"/>
    </location>
</feature>
<accession>A0A645H2U8</accession>
<protein>
    <submittedName>
        <fullName evidence="2">Uncharacterized protein</fullName>
    </submittedName>
</protein>
<reference evidence="2" key="1">
    <citation type="submission" date="2019-08" db="EMBL/GenBank/DDBJ databases">
        <authorList>
            <person name="Kucharzyk K."/>
            <person name="Murdoch R.W."/>
            <person name="Higgins S."/>
            <person name="Loffler F."/>
        </authorList>
    </citation>
    <scope>NUCLEOTIDE SEQUENCE</scope>
</reference>
<comment type="caution">
    <text evidence="2">The sequence shown here is derived from an EMBL/GenBank/DDBJ whole genome shotgun (WGS) entry which is preliminary data.</text>
</comment>
<gene>
    <name evidence="2" type="ORF">SDC9_178115</name>
</gene>
<name>A0A645H2U8_9ZZZZ</name>
<dbReference type="EMBL" id="VSSQ01081837">
    <property type="protein sequence ID" value="MPN30644.1"/>
    <property type="molecule type" value="Genomic_DNA"/>
</dbReference>
<proteinExistence type="predicted"/>
<evidence type="ECO:0000256" key="1">
    <source>
        <dbReference type="SAM" id="MobiDB-lite"/>
    </source>
</evidence>